<protein>
    <submittedName>
        <fullName evidence="1">Uncharacterized protein</fullName>
    </submittedName>
</protein>
<evidence type="ECO:0000313" key="1">
    <source>
        <dbReference type="EMBL" id="CAD9814222.1"/>
    </source>
</evidence>
<reference evidence="1" key="1">
    <citation type="submission" date="2021-01" db="EMBL/GenBank/DDBJ databases">
        <authorList>
            <person name="Corre E."/>
            <person name="Pelletier E."/>
            <person name="Niang G."/>
            <person name="Scheremetjew M."/>
            <person name="Finn R."/>
            <person name="Kale V."/>
            <person name="Holt S."/>
            <person name="Cochrane G."/>
            <person name="Meng A."/>
            <person name="Brown T."/>
            <person name="Cohen L."/>
        </authorList>
    </citation>
    <scope>NUCLEOTIDE SEQUENCE</scope>
    <source>
        <strain evidence="1">CCMP2084</strain>
    </source>
</reference>
<name>A0A7S2UDD7_9STRA</name>
<proteinExistence type="predicted"/>
<dbReference type="EMBL" id="HBHQ01008963">
    <property type="protein sequence ID" value="CAD9814222.1"/>
    <property type="molecule type" value="Transcribed_RNA"/>
</dbReference>
<dbReference type="AlphaFoldDB" id="A0A7S2UDD7"/>
<organism evidence="1">
    <name type="scientific">Attheya septentrionalis</name>
    <dbReference type="NCBI Taxonomy" id="420275"/>
    <lineage>
        <taxon>Eukaryota</taxon>
        <taxon>Sar</taxon>
        <taxon>Stramenopiles</taxon>
        <taxon>Ochrophyta</taxon>
        <taxon>Bacillariophyta</taxon>
        <taxon>Coscinodiscophyceae</taxon>
        <taxon>Chaetocerotophycidae</taxon>
        <taxon>Chaetocerotales</taxon>
        <taxon>Attheyaceae</taxon>
        <taxon>Attheya</taxon>
    </lineage>
</organism>
<sequence>MADDNSRFDGLSSLIAFSGISVPPRARFVTQCVASSIFSSLTLGLVTGQAGALLSCGPLVPFITGSWLGYTWGCVSFWRQSKKKAINCARRYPKILSHSLLADFDIEVPAHVNTGSSEEEGKKHSNTIVRENTTSLEQWILDGGVGRLSYAVLAAQSCHQDIIEMQKSERQKIIDAYSSDRD</sequence>
<gene>
    <name evidence="1" type="ORF">ASEP1449_LOCUS6047</name>
</gene>
<accession>A0A7S2UDD7</accession>